<evidence type="ECO:0000259" key="2">
    <source>
        <dbReference type="PROSITE" id="PS50994"/>
    </source>
</evidence>
<dbReference type="GO" id="GO:0015074">
    <property type="term" value="P:DNA integration"/>
    <property type="evidence" value="ECO:0007669"/>
    <property type="project" value="InterPro"/>
</dbReference>
<dbReference type="GO" id="GO:0003824">
    <property type="term" value="F:catalytic activity"/>
    <property type="evidence" value="ECO:0007669"/>
    <property type="project" value="UniProtKB-KW"/>
</dbReference>
<dbReference type="Gene3D" id="1.10.340.70">
    <property type="match status" value="1"/>
</dbReference>
<accession>A0AAE0ZE18</accession>
<dbReference type="Gene3D" id="3.30.70.270">
    <property type="match status" value="1"/>
</dbReference>
<reference evidence="3" key="1">
    <citation type="journal article" date="2023" name="G3 (Bethesda)">
        <title>A reference genome for the long-term kleptoplast-retaining sea slug Elysia crispata morphotype clarki.</title>
        <authorList>
            <person name="Eastman K.E."/>
            <person name="Pendleton A.L."/>
            <person name="Shaikh M.A."/>
            <person name="Suttiyut T."/>
            <person name="Ogas R."/>
            <person name="Tomko P."/>
            <person name="Gavelis G."/>
            <person name="Widhalm J.R."/>
            <person name="Wisecaver J.H."/>
        </authorList>
    </citation>
    <scope>NUCLEOTIDE SEQUENCE</scope>
    <source>
        <strain evidence="3">ECLA1</strain>
    </source>
</reference>
<dbReference type="Proteomes" id="UP001283361">
    <property type="component" value="Unassembled WGS sequence"/>
</dbReference>
<dbReference type="InterPro" id="IPR041588">
    <property type="entry name" value="Integrase_H2C2"/>
</dbReference>
<dbReference type="InterPro" id="IPR041577">
    <property type="entry name" value="RT_RNaseH_2"/>
</dbReference>
<dbReference type="Pfam" id="PF17921">
    <property type="entry name" value="Integrase_H2C2"/>
    <property type="match status" value="1"/>
</dbReference>
<dbReference type="Gene3D" id="3.30.420.10">
    <property type="entry name" value="Ribonuclease H-like superfamily/Ribonuclease H"/>
    <property type="match status" value="1"/>
</dbReference>
<dbReference type="EMBL" id="JAWDGP010004118">
    <property type="protein sequence ID" value="KAK3767689.1"/>
    <property type="molecule type" value="Genomic_DNA"/>
</dbReference>
<keyword evidence="4" id="KW-1185">Reference proteome</keyword>
<keyword evidence="1" id="KW-0511">Multifunctional enzyme</keyword>
<feature type="domain" description="Integrase catalytic" evidence="2">
    <location>
        <begin position="136"/>
        <end position="243"/>
    </location>
</feature>
<evidence type="ECO:0000313" key="4">
    <source>
        <dbReference type="Proteomes" id="UP001283361"/>
    </source>
</evidence>
<comment type="caution">
    <text evidence="3">The sequence shown here is derived from an EMBL/GenBank/DDBJ whole genome shotgun (WGS) entry which is preliminary data.</text>
</comment>
<protein>
    <recommendedName>
        <fullName evidence="2">Integrase catalytic domain-containing protein</fullName>
    </recommendedName>
</protein>
<dbReference type="AlphaFoldDB" id="A0AAE0ZE18"/>
<dbReference type="InterPro" id="IPR043502">
    <property type="entry name" value="DNA/RNA_pol_sf"/>
</dbReference>
<dbReference type="PROSITE" id="PS50994">
    <property type="entry name" value="INTEGRASE"/>
    <property type="match status" value="1"/>
</dbReference>
<dbReference type="Pfam" id="PF00665">
    <property type="entry name" value="rve"/>
    <property type="match status" value="1"/>
</dbReference>
<dbReference type="SUPFAM" id="SSF56672">
    <property type="entry name" value="DNA/RNA polymerases"/>
    <property type="match status" value="1"/>
</dbReference>
<dbReference type="Pfam" id="PF17919">
    <property type="entry name" value="RT_RNaseH_2"/>
    <property type="match status" value="1"/>
</dbReference>
<dbReference type="InterPro" id="IPR036397">
    <property type="entry name" value="RNaseH_sf"/>
</dbReference>
<dbReference type="InterPro" id="IPR001584">
    <property type="entry name" value="Integrase_cat-core"/>
</dbReference>
<dbReference type="SUPFAM" id="SSF53098">
    <property type="entry name" value="Ribonuclease H-like"/>
    <property type="match status" value="1"/>
</dbReference>
<dbReference type="PANTHER" id="PTHR37984:SF5">
    <property type="entry name" value="PROTEIN NYNRIN-LIKE"/>
    <property type="match status" value="1"/>
</dbReference>
<dbReference type="InterPro" id="IPR050951">
    <property type="entry name" value="Retrovirus_Pol_polyprotein"/>
</dbReference>
<proteinExistence type="predicted"/>
<sequence length="411" mass="47176">MAEPLLSMLRSKEFQWGPSERQSFQDLKLALTTPPVLGIPTSTDLFILDTDASGFAVAAELSQVQDGVERGETLGRAHDIPTAGHQGVKRTKERLRGCWWYRCSSQIKSYVNTCSRCNSQKKSSTHTPRYPMTVYHASTPMERVHLDFLGPLPQTPRGNVYVLMMVDQFTKWVECIPLPSQTAEHTATAAVNEFFSRFGFPLHIFTDQGRNFESTLFKYLCERLKIQKYRTTPYHPSSNGQADLPKENYVAQLQQDMLDANQQAREVLKTSQKRMKVDCDVQSRKFEYRKGDTVYICDRATIKGLCSKLRSPWKGPGLIVNILTPYLLEVQIKNRTSVVNHDHVKKCLDRELLKWLVKARLKLDEPKIYCLCRKADNGQPTCLELFNCGRVGLRRREADTLNQFLCHEYQD</sequence>
<evidence type="ECO:0000256" key="1">
    <source>
        <dbReference type="ARBA" id="ARBA00023268"/>
    </source>
</evidence>
<name>A0AAE0ZE18_9GAST</name>
<gene>
    <name evidence="3" type="ORF">RRG08_022723</name>
</gene>
<organism evidence="3 4">
    <name type="scientific">Elysia crispata</name>
    <name type="common">lettuce slug</name>
    <dbReference type="NCBI Taxonomy" id="231223"/>
    <lineage>
        <taxon>Eukaryota</taxon>
        <taxon>Metazoa</taxon>
        <taxon>Spiralia</taxon>
        <taxon>Lophotrochozoa</taxon>
        <taxon>Mollusca</taxon>
        <taxon>Gastropoda</taxon>
        <taxon>Heterobranchia</taxon>
        <taxon>Euthyneura</taxon>
        <taxon>Panpulmonata</taxon>
        <taxon>Sacoglossa</taxon>
        <taxon>Placobranchoidea</taxon>
        <taxon>Plakobranchidae</taxon>
        <taxon>Elysia</taxon>
    </lineage>
</organism>
<evidence type="ECO:0000313" key="3">
    <source>
        <dbReference type="EMBL" id="KAK3767689.1"/>
    </source>
</evidence>
<dbReference type="GO" id="GO:0003676">
    <property type="term" value="F:nucleic acid binding"/>
    <property type="evidence" value="ECO:0007669"/>
    <property type="project" value="InterPro"/>
</dbReference>
<dbReference type="InterPro" id="IPR043128">
    <property type="entry name" value="Rev_trsase/Diguanyl_cyclase"/>
</dbReference>
<dbReference type="PANTHER" id="PTHR37984">
    <property type="entry name" value="PROTEIN CBG26694"/>
    <property type="match status" value="1"/>
</dbReference>
<dbReference type="InterPro" id="IPR012337">
    <property type="entry name" value="RNaseH-like_sf"/>
</dbReference>